<gene>
    <name evidence="2" type="ORF">GCM10009410_38790</name>
</gene>
<keyword evidence="3" id="KW-1185">Reference proteome</keyword>
<proteinExistence type="predicted"/>
<dbReference type="Proteomes" id="UP000654004">
    <property type="component" value="Unassembled WGS sequence"/>
</dbReference>
<accession>A0ABQ2QWJ7</accession>
<feature type="signal peptide" evidence="1">
    <location>
        <begin position="1"/>
        <end position="28"/>
    </location>
</feature>
<protein>
    <recommendedName>
        <fullName evidence="4">DUF3551 domain-containing protein</fullName>
    </recommendedName>
</protein>
<evidence type="ECO:0008006" key="4">
    <source>
        <dbReference type="Google" id="ProtNLM"/>
    </source>
</evidence>
<evidence type="ECO:0000256" key="1">
    <source>
        <dbReference type="SAM" id="SignalP"/>
    </source>
</evidence>
<keyword evidence="1" id="KW-0732">Signal</keyword>
<reference evidence="3" key="1">
    <citation type="journal article" date="2019" name="Int. J. Syst. Evol. Microbiol.">
        <title>The Global Catalogue of Microorganisms (GCM) 10K type strain sequencing project: providing services to taxonomists for standard genome sequencing and annotation.</title>
        <authorList>
            <consortium name="The Broad Institute Genomics Platform"/>
            <consortium name="The Broad Institute Genome Sequencing Center for Infectious Disease"/>
            <person name="Wu L."/>
            <person name="Ma J."/>
        </authorList>
    </citation>
    <scope>NUCLEOTIDE SEQUENCE [LARGE SCALE GENOMIC DNA]</scope>
    <source>
        <strain evidence="3">JCM 32305</strain>
    </source>
</reference>
<dbReference type="EMBL" id="BMQW01000017">
    <property type="protein sequence ID" value="GGQ01390.1"/>
    <property type="molecule type" value="Genomic_DNA"/>
</dbReference>
<comment type="caution">
    <text evidence="2">The sequence shown here is derived from an EMBL/GenBank/DDBJ whole genome shotgun (WGS) entry which is preliminary data.</text>
</comment>
<dbReference type="RefSeq" id="WP_188959236.1">
    <property type="nucleotide sequence ID" value="NZ_BMQW01000017.1"/>
</dbReference>
<evidence type="ECO:0000313" key="2">
    <source>
        <dbReference type="EMBL" id="GGQ01390.1"/>
    </source>
</evidence>
<feature type="chain" id="PRO_5047325113" description="DUF3551 domain-containing protein" evidence="1">
    <location>
        <begin position="29"/>
        <end position="97"/>
    </location>
</feature>
<name>A0ABQ2QWJ7_9GAMM</name>
<sequence>MPISVSQRRLPAVIVTCLLMLIASFSQAHSGHLNEKAVSVCHDKARSDDCQFEGGHQDLYIGSCQYMSDALMCVRNQPIQKLPAKKNESDPVAMNKD</sequence>
<evidence type="ECO:0000313" key="3">
    <source>
        <dbReference type="Proteomes" id="UP000654004"/>
    </source>
</evidence>
<organism evidence="2 3">
    <name type="scientific">Shewanella ulleungensis</name>
    <dbReference type="NCBI Taxonomy" id="2282699"/>
    <lineage>
        <taxon>Bacteria</taxon>
        <taxon>Pseudomonadati</taxon>
        <taxon>Pseudomonadota</taxon>
        <taxon>Gammaproteobacteria</taxon>
        <taxon>Alteromonadales</taxon>
        <taxon>Shewanellaceae</taxon>
        <taxon>Shewanella</taxon>
    </lineage>
</organism>